<feature type="domain" description="Cell envelope-related transcriptional attenuator" evidence="3">
    <location>
        <begin position="100"/>
        <end position="243"/>
    </location>
</feature>
<keyword evidence="2" id="KW-1133">Transmembrane helix</keyword>
<name>A0A841BV64_9ACTN</name>
<dbReference type="Gene3D" id="3.40.630.190">
    <property type="entry name" value="LCP protein"/>
    <property type="match status" value="1"/>
</dbReference>
<dbReference type="AlphaFoldDB" id="A0A841BV64"/>
<keyword evidence="2" id="KW-0472">Membrane</keyword>
<proteinExistence type="inferred from homology"/>
<gene>
    <name evidence="4" type="ORF">F4553_004182</name>
</gene>
<comment type="similarity">
    <text evidence="1">Belongs to the LytR/CpsA/Psr (LCP) family.</text>
</comment>
<dbReference type="Pfam" id="PF03816">
    <property type="entry name" value="LytR_cpsA_psr"/>
    <property type="match status" value="1"/>
</dbReference>
<dbReference type="NCBIfam" id="TIGR00350">
    <property type="entry name" value="lytR_cpsA_psr"/>
    <property type="match status" value="1"/>
</dbReference>
<dbReference type="InterPro" id="IPR004474">
    <property type="entry name" value="LytR_CpsA_psr"/>
</dbReference>
<evidence type="ECO:0000256" key="1">
    <source>
        <dbReference type="ARBA" id="ARBA00006068"/>
    </source>
</evidence>
<sequence length="346" mass="37899">MTDASATAPPISKRRRWRRVVLVLLAIALLAGLGGYGALRYASRSYVNDLQRIPDPFVSIPASTRPSRTNVGMTLLVAGLDTESRRTRDGKLTTTEPQARSDVLMVVRISPDRSQASVISIPRDSWVEIPGHRKAKINASYAWGQAPLTVQTVERLTNLRIDHVAIIDWTGFRALTDAVGGVDVTIPADSHDSSQGVTFTKGTHHFDGTQALLYVRQRYGLPRGDIDRVQRQQNFLRLLMTQLLSKETLTDPAKLLGLLRAVSETVRVDSGFTTDDMLSLAADAPKLRTGVRFLTAPVAGLGREGTESVVYLNHTLGKPFWQAVKSDKLDAYVAKHGVDGLAKAPR</sequence>
<organism evidence="4 5">
    <name type="scientific">Allocatelliglobosispora scoriae</name>
    <dbReference type="NCBI Taxonomy" id="643052"/>
    <lineage>
        <taxon>Bacteria</taxon>
        <taxon>Bacillati</taxon>
        <taxon>Actinomycetota</taxon>
        <taxon>Actinomycetes</taxon>
        <taxon>Micromonosporales</taxon>
        <taxon>Micromonosporaceae</taxon>
        <taxon>Allocatelliglobosispora</taxon>
    </lineage>
</organism>
<protein>
    <submittedName>
        <fullName evidence="4">LCP family protein required for cell wall assembly</fullName>
    </submittedName>
</protein>
<evidence type="ECO:0000256" key="2">
    <source>
        <dbReference type="SAM" id="Phobius"/>
    </source>
</evidence>
<dbReference type="Proteomes" id="UP000587527">
    <property type="component" value="Unassembled WGS sequence"/>
</dbReference>
<evidence type="ECO:0000259" key="3">
    <source>
        <dbReference type="Pfam" id="PF03816"/>
    </source>
</evidence>
<dbReference type="PANTHER" id="PTHR33392:SF6">
    <property type="entry name" value="POLYISOPRENYL-TEICHOIC ACID--PEPTIDOGLYCAN TEICHOIC ACID TRANSFERASE TAGU"/>
    <property type="match status" value="1"/>
</dbReference>
<reference evidence="4 5" key="1">
    <citation type="submission" date="2020-08" db="EMBL/GenBank/DDBJ databases">
        <title>Sequencing the genomes of 1000 actinobacteria strains.</title>
        <authorList>
            <person name="Klenk H.-P."/>
        </authorList>
    </citation>
    <scope>NUCLEOTIDE SEQUENCE [LARGE SCALE GENOMIC DNA]</scope>
    <source>
        <strain evidence="4 5">DSM 45362</strain>
    </source>
</reference>
<feature type="transmembrane region" description="Helical" evidence="2">
    <location>
        <begin position="20"/>
        <end position="39"/>
    </location>
</feature>
<accession>A0A841BV64</accession>
<dbReference type="RefSeq" id="WP_184838437.1">
    <property type="nucleotide sequence ID" value="NZ_JACHMN010000002.1"/>
</dbReference>
<comment type="caution">
    <text evidence="4">The sequence shown here is derived from an EMBL/GenBank/DDBJ whole genome shotgun (WGS) entry which is preliminary data.</text>
</comment>
<dbReference type="EMBL" id="JACHMN010000002">
    <property type="protein sequence ID" value="MBB5870803.1"/>
    <property type="molecule type" value="Genomic_DNA"/>
</dbReference>
<dbReference type="InterPro" id="IPR050922">
    <property type="entry name" value="LytR/CpsA/Psr_CW_biosynth"/>
</dbReference>
<dbReference type="PANTHER" id="PTHR33392">
    <property type="entry name" value="POLYISOPRENYL-TEICHOIC ACID--PEPTIDOGLYCAN TEICHOIC ACID TRANSFERASE TAGU"/>
    <property type="match status" value="1"/>
</dbReference>
<evidence type="ECO:0000313" key="5">
    <source>
        <dbReference type="Proteomes" id="UP000587527"/>
    </source>
</evidence>
<keyword evidence="5" id="KW-1185">Reference proteome</keyword>
<evidence type="ECO:0000313" key="4">
    <source>
        <dbReference type="EMBL" id="MBB5870803.1"/>
    </source>
</evidence>
<keyword evidence="2" id="KW-0812">Transmembrane</keyword>